<evidence type="ECO:0000256" key="3">
    <source>
        <dbReference type="ARBA" id="ARBA00022795"/>
    </source>
</evidence>
<dbReference type="Pfam" id="PF03963">
    <property type="entry name" value="FlgD"/>
    <property type="match status" value="1"/>
</dbReference>
<dbReference type="Pfam" id="PF13861">
    <property type="entry name" value="FLgD_tudor"/>
    <property type="match status" value="1"/>
</dbReference>
<gene>
    <name evidence="9" type="ORF">IFO67_02320</name>
</gene>
<keyword evidence="9" id="KW-0969">Cilium</keyword>
<evidence type="ECO:0000256" key="1">
    <source>
        <dbReference type="ARBA" id="ARBA00010577"/>
    </source>
</evidence>
<dbReference type="InterPro" id="IPR025963">
    <property type="entry name" value="FLgD_Tudor"/>
</dbReference>
<accession>A0ABR9B5Q4</accession>
<keyword evidence="9" id="KW-0282">Flagellum</keyword>
<comment type="function">
    <text evidence="4 5">Required for flagellar hook formation. May act as a scaffolding protein.</text>
</comment>
<evidence type="ECO:0000256" key="4">
    <source>
        <dbReference type="ARBA" id="ARBA00024746"/>
    </source>
</evidence>
<comment type="caution">
    <text evidence="9">The sequence shown here is derived from an EMBL/GenBank/DDBJ whole genome shotgun (WGS) entry which is preliminary data.</text>
</comment>
<feature type="domain" description="FlgD/Vpr Ig-like" evidence="7">
    <location>
        <begin position="108"/>
        <end position="177"/>
    </location>
</feature>
<reference evidence="10" key="1">
    <citation type="submission" date="2023-07" db="EMBL/GenBank/DDBJ databases">
        <title>Thauera sp. CAU 1555 isolated from sand of Yaerae Beach.</title>
        <authorList>
            <person name="Kim W."/>
        </authorList>
    </citation>
    <scope>NUCLEOTIDE SEQUENCE [LARGE SCALE GENOMIC DNA]</scope>
    <source>
        <strain evidence="10">CAU 1555</strain>
    </source>
</reference>
<proteinExistence type="inferred from homology"/>
<evidence type="ECO:0000256" key="6">
    <source>
        <dbReference type="SAM" id="MobiDB-lite"/>
    </source>
</evidence>
<comment type="similarity">
    <text evidence="1 5">Belongs to the FlgD family.</text>
</comment>
<keyword evidence="3 5" id="KW-1005">Bacterial flagellum biogenesis</keyword>
<organism evidence="9 10">
    <name type="scientific">Thauera sedimentorum</name>
    <dbReference type="NCBI Taxonomy" id="2767595"/>
    <lineage>
        <taxon>Bacteria</taxon>
        <taxon>Pseudomonadati</taxon>
        <taxon>Pseudomonadota</taxon>
        <taxon>Betaproteobacteria</taxon>
        <taxon>Rhodocyclales</taxon>
        <taxon>Zoogloeaceae</taxon>
        <taxon>Thauera</taxon>
    </lineage>
</organism>
<dbReference type="Proteomes" id="UP000603602">
    <property type="component" value="Unassembled WGS sequence"/>
</dbReference>
<dbReference type="Gene3D" id="2.60.40.4070">
    <property type="match status" value="1"/>
</dbReference>
<dbReference type="InterPro" id="IPR025965">
    <property type="entry name" value="FlgD/Vpr_Ig-like"/>
</dbReference>
<dbReference type="Gene3D" id="2.30.30.910">
    <property type="match status" value="1"/>
</dbReference>
<protein>
    <recommendedName>
        <fullName evidence="2 5">Basal-body rod modification protein FlgD</fullName>
    </recommendedName>
</protein>
<dbReference type="InterPro" id="IPR005648">
    <property type="entry name" value="FlgD"/>
</dbReference>
<evidence type="ECO:0000259" key="8">
    <source>
        <dbReference type="Pfam" id="PF13861"/>
    </source>
</evidence>
<evidence type="ECO:0000313" key="10">
    <source>
        <dbReference type="Proteomes" id="UP000603602"/>
    </source>
</evidence>
<dbReference type="RefSeq" id="WP_187716539.1">
    <property type="nucleotide sequence ID" value="NZ_JACTAH010000001.1"/>
</dbReference>
<keyword evidence="10" id="KW-1185">Reference proteome</keyword>
<sequence>MSVVSETKNVLSSLARNESAETKETEDMQGRFLTLLTTQLRNQDPMNPMENAEVTSQLAQMSTVDGIERLNQMFQQFVSSQESSEAMQAAALVGRGVLVEGKGLILTEAGAVGGFVLDTPADKVVLTIRDANGLEVGQMELEDVEAGSHNFVWDGVAIDGQQAATGRYTVAVEATLGDEKVSAKTLEFGQVTGVIRGPKSTDLQVGSLGIFQFDDIKQIL</sequence>
<evidence type="ECO:0000259" key="7">
    <source>
        <dbReference type="Pfam" id="PF13860"/>
    </source>
</evidence>
<feature type="compositionally biased region" description="Polar residues" evidence="6">
    <location>
        <begin position="1"/>
        <end position="16"/>
    </location>
</feature>
<dbReference type="EMBL" id="JACYTO010000001">
    <property type="protein sequence ID" value="MBD8501706.1"/>
    <property type="molecule type" value="Genomic_DNA"/>
</dbReference>
<feature type="domain" description="FlgD Tudor-like" evidence="8">
    <location>
        <begin position="84"/>
        <end position="217"/>
    </location>
</feature>
<feature type="compositionally biased region" description="Basic and acidic residues" evidence="6">
    <location>
        <begin position="18"/>
        <end position="27"/>
    </location>
</feature>
<keyword evidence="9" id="KW-0966">Cell projection</keyword>
<name>A0ABR9B5Q4_9RHOO</name>
<evidence type="ECO:0000256" key="5">
    <source>
        <dbReference type="RuleBase" id="RU362076"/>
    </source>
</evidence>
<feature type="region of interest" description="Disordered" evidence="6">
    <location>
        <begin position="1"/>
        <end position="27"/>
    </location>
</feature>
<evidence type="ECO:0000313" key="9">
    <source>
        <dbReference type="EMBL" id="MBD8501706.1"/>
    </source>
</evidence>
<dbReference type="Pfam" id="PF13860">
    <property type="entry name" value="FlgD_ig"/>
    <property type="match status" value="1"/>
</dbReference>
<evidence type="ECO:0000256" key="2">
    <source>
        <dbReference type="ARBA" id="ARBA00016013"/>
    </source>
</evidence>